<sequence length="381" mass="41516">MASGSIRAPDLRETLGSVLHSLPPATMASQPPETILPFLSPILRQRLQLLSAASSDPWIRLLCYDAANAARLAEIAQSDRLEPHPVSGEVEVDWDYDAEIRYRRLDEETLQALAVLQEKELSFRLVYCTGEADGWKVGEVSCAEGPSPFSSFGGVSSIAEADRQFQESQSKKKSLAVPPQKTTVSHADQPEDDDDDDDYWARYDATPARTPAANMSPAPESTQGKTAMGDDDDYYAQYDSVQPAMDPHDPDEEANLGDAAPPPLGLSSRPTHSALNGRHEEETELNETNGAWTLAEPPRSPSVGSRGGDDPKLVHPRPESSASSNASVAKLEAAAENFGVQQHISRSIKSLYMLSRASGIERAEFELIVKRELDMLGLMED</sequence>
<evidence type="ECO:0000256" key="1">
    <source>
        <dbReference type="SAM" id="MobiDB-lite"/>
    </source>
</evidence>
<organism evidence="2 3">
    <name type="scientific">Neoarthrinium moseri</name>
    <dbReference type="NCBI Taxonomy" id="1658444"/>
    <lineage>
        <taxon>Eukaryota</taxon>
        <taxon>Fungi</taxon>
        <taxon>Dikarya</taxon>
        <taxon>Ascomycota</taxon>
        <taxon>Pezizomycotina</taxon>
        <taxon>Sordariomycetes</taxon>
        <taxon>Xylariomycetidae</taxon>
        <taxon>Amphisphaeriales</taxon>
        <taxon>Apiosporaceae</taxon>
        <taxon>Neoarthrinium</taxon>
    </lineage>
</organism>
<protein>
    <submittedName>
        <fullName evidence="2">Uncharacterized protein</fullName>
    </submittedName>
</protein>
<reference evidence="2" key="1">
    <citation type="submission" date="2021-03" db="EMBL/GenBank/DDBJ databases">
        <title>Revisited historic fungal species revealed as producer of novel bioactive compounds through whole genome sequencing and comparative genomics.</title>
        <authorList>
            <person name="Vignolle G.A."/>
            <person name="Hochenegger N."/>
            <person name="Mach R.L."/>
            <person name="Mach-Aigner A.R."/>
            <person name="Javad Rahimi M."/>
            <person name="Salim K.A."/>
            <person name="Chan C.M."/>
            <person name="Lim L.B.L."/>
            <person name="Cai F."/>
            <person name="Druzhinina I.S."/>
            <person name="U'Ren J.M."/>
            <person name="Derntl C."/>
        </authorList>
    </citation>
    <scope>NUCLEOTIDE SEQUENCE</scope>
    <source>
        <strain evidence="2">TUCIM 5799</strain>
    </source>
</reference>
<evidence type="ECO:0000313" key="3">
    <source>
        <dbReference type="Proteomes" id="UP000829685"/>
    </source>
</evidence>
<dbReference type="EMBL" id="JAFIMR010000011">
    <property type="protein sequence ID" value="KAI1872548.1"/>
    <property type="molecule type" value="Genomic_DNA"/>
</dbReference>
<gene>
    <name evidence="2" type="ORF">JX265_005428</name>
</gene>
<accession>A0A9P9WNU2</accession>
<dbReference type="Proteomes" id="UP000829685">
    <property type="component" value="Unassembled WGS sequence"/>
</dbReference>
<keyword evidence="3" id="KW-1185">Reference proteome</keyword>
<dbReference type="AlphaFoldDB" id="A0A9P9WNU2"/>
<name>A0A9P9WNU2_9PEZI</name>
<dbReference type="OrthoDB" id="5578001at2759"/>
<evidence type="ECO:0000313" key="2">
    <source>
        <dbReference type="EMBL" id="KAI1872548.1"/>
    </source>
</evidence>
<feature type="region of interest" description="Disordered" evidence="1">
    <location>
        <begin position="162"/>
        <end position="328"/>
    </location>
</feature>
<comment type="caution">
    <text evidence="2">The sequence shown here is derived from an EMBL/GenBank/DDBJ whole genome shotgun (WGS) entry which is preliminary data.</text>
</comment>
<feature type="compositionally biased region" description="Basic and acidic residues" evidence="1">
    <location>
        <begin position="307"/>
        <end position="318"/>
    </location>
</feature>
<proteinExistence type="predicted"/>